<keyword evidence="2" id="KW-1185">Reference proteome</keyword>
<dbReference type="AlphaFoldDB" id="A0A2A6CLT3"/>
<organism evidence="1 2">
    <name type="scientific">Pristionchus pacificus</name>
    <name type="common">Parasitic nematode worm</name>
    <dbReference type="NCBI Taxonomy" id="54126"/>
    <lineage>
        <taxon>Eukaryota</taxon>
        <taxon>Metazoa</taxon>
        <taxon>Ecdysozoa</taxon>
        <taxon>Nematoda</taxon>
        <taxon>Chromadorea</taxon>
        <taxon>Rhabditida</taxon>
        <taxon>Rhabditina</taxon>
        <taxon>Diplogasteromorpha</taxon>
        <taxon>Diplogasteroidea</taxon>
        <taxon>Neodiplogasteridae</taxon>
        <taxon>Pristionchus</taxon>
    </lineage>
</organism>
<dbReference type="Pfam" id="PF10326">
    <property type="entry name" value="7TM_GPCR_Str"/>
    <property type="match status" value="1"/>
</dbReference>
<sequence length="215" mass="24280">LQMFSMNTLLVITNTIGGLSVILNLCLLTLISFNTPAQLGAFRKNYYGMTVVDTLFALAQFLAAPCFFSDGSVYFIFSSRSGGSYLLIFFMVMHNTSFVSISFNFYCRYLMVCKLKINFESDFILGSAQETLCGTGMFAYIKHHSSSNRMRLINYRILVILTTQASMSALCVYTPGLITAVFELIEYDGNFFAYVFRNLVYTSNCYPTNTRISDE</sequence>
<accession>A0A2A6CLT3</accession>
<evidence type="ECO:0000313" key="2">
    <source>
        <dbReference type="Proteomes" id="UP000005239"/>
    </source>
</evidence>
<dbReference type="InterPro" id="IPR019428">
    <property type="entry name" value="7TM_GPCR_serpentine_rcpt_Str"/>
</dbReference>
<proteinExistence type="predicted"/>
<dbReference type="Proteomes" id="UP000005239">
    <property type="component" value="Unassembled WGS sequence"/>
</dbReference>
<accession>A0A8R1UVQ8</accession>
<dbReference type="EnsemblMetazoa" id="PPA41494.1">
    <property type="protein sequence ID" value="PPA41494.1"/>
    <property type="gene ID" value="WBGene00279863"/>
</dbReference>
<gene>
    <name evidence="1" type="primary">WBGene00279863</name>
</gene>
<name>A0A2A6CLT3_PRIPA</name>
<reference evidence="1" key="2">
    <citation type="submission" date="2022-06" db="UniProtKB">
        <authorList>
            <consortium name="EnsemblMetazoa"/>
        </authorList>
    </citation>
    <scope>IDENTIFICATION</scope>
    <source>
        <strain evidence="1">PS312</strain>
    </source>
</reference>
<reference evidence="2" key="1">
    <citation type="journal article" date="2008" name="Nat. Genet.">
        <title>The Pristionchus pacificus genome provides a unique perspective on nematode lifestyle and parasitism.</title>
        <authorList>
            <person name="Dieterich C."/>
            <person name="Clifton S.W."/>
            <person name="Schuster L.N."/>
            <person name="Chinwalla A."/>
            <person name="Delehaunty K."/>
            <person name="Dinkelacker I."/>
            <person name="Fulton L."/>
            <person name="Fulton R."/>
            <person name="Godfrey J."/>
            <person name="Minx P."/>
            <person name="Mitreva M."/>
            <person name="Roeseler W."/>
            <person name="Tian H."/>
            <person name="Witte H."/>
            <person name="Yang S.P."/>
            <person name="Wilson R.K."/>
            <person name="Sommer R.J."/>
        </authorList>
    </citation>
    <scope>NUCLEOTIDE SEQUENCE [LARGE SCALE GENOMIC DNA]</scope>
    <source>
        <strain evidence="2">PS312</strain>
    </source>
</reference>
<evidence type="ECO:0000313" key="1">
    <source>
        <dbReference type="EnsemblMetazoa" id="PPA41494.1"/>
    </source>
</evidence>
<dbReference type="PANTHER" id="PTHR22943">
    <property type="entry name" value="7-TRANSMEMBRANE DOMAIN RECEPTOR C.ELEGANS"/>
    <property type="match status" value="1"/>
</dbReference>
<dbReference type="PANTHER" id="PTHR22943:SF248">
    <property type="entry name" value="SEVEN TM RECEPTOR"/>
    <property type="match status" value="1"/>
</dbReference>
<protein>
    <submittedName>
        <fullName evidence="1">Uncharacterized protein</fullName>
    </submittedName>
</protein>